<organism evidence="2">
    <name type="scientific">viral metagenome</name>
    <dbReference type="NCBI Taxonomy" id="1070528"/>
    <lineage>
        <taxon>unclassified sequences</taxon>
        <taxon>metagenomes</taxon>
        <taxon>organismal metagenomes</taxon>
    </lineage>
</organism>
<name>A0A6C0ASV6_9ZZZZ</name>
<reference evidence="2" key="1">
    <citation type="journal article" date="2020" name="Nature">
        <title>Giant virus diversity and host interactions through global metagenomics.</title>
        <authorList>
            <person name="Schulz F."/>
            <person name="Roux S."/>
            <person name="Paez-Espino D."/>
            <person name="Jungbluth S."/>
            <person name="Walsh D.A."/>
            <person name="Denef V.J."/>
            <person name="McMahon K.D."/>
            <person name="Konstantinidis K.T."/>
            <person name="Eloe-Fadrosh E.A."/>
            <person name="Kyrpides N.C."/>
            <person name="Woyke T."/>
        </authorList>
    </citation>
    <scope>NUCLEOTIDE SEQUENCE</scope>
    <source>
        <strain evidence="2">GVMAG-S-1101171-111</strain>
    </source>
</reference>
<dbReference type="EMBL" id="MN740805">
    <property type="protein sequence ID" value="QHS82808.1"/>
    <property type="molecule type" value="Genomic_DNA"/>
</dbReference>
<feature type="compositionally biased region" description="Basic residues" evidence="1">
    <location>
        <begin position="324"/>
        <end position="359"/>
    </location>
</feature>
<feature type="region of interest" description="Disordered" evidence="1">
    <location>
        <begin position="317"/>
        <end position="365"/>
    </location>
</feature>
<accession>A0A6C0ASV6</accession>
<evidence type="ECO:0000313" key="2">
    <source>
        <dbReference type="EMBL" id="QHS82808.1"/>
    </source>
</evidence>
<protein>
    <submittedName>
        <fullName evidence="2">Uncharacterized protein</fullName>
    </submittedName>
</protein>
<sequence length="365" mass="42838">MNNLGLDNWTLFGNDSKTASTPELIGDIIVGTAKTTFDPLRSPHLNHLKHAILSDNQPEFEKYKGNANSYNEDETLHTSPINIALRFGRCKWVSALLDNTDRLTKERLREIFLNAFYLSMTKPEYVLKEYFEKGKYKATEEERIRRARRDVINLFQGKQQEGDMLYSKTFKDLVPDSEIDNFIAKVKTGLNHSNLSCVKVILDRFKSLNPKPEEWKKLLSPFDGVKSGTFVDEMSYALRRAYDKQNIELCKYLCNEIYKDYPQIGEVIIPTNPKYKKDFYNELEREKTECNTFLINYLDKRYDKGLTDEEIEMGFREVPGTGGRKTKKSTKSKKYNKLSKSKKYNKSKKYHNRRTKRHYYTPLHM</sequence>
<evidence type="ECO:0000256" key="1">
    <source>
        <dbReference type="SAM" id="MobiDB-lite"/>
    </source>
</evidence>
<dbReference type="AlphaFoldDB" id="A0A6C0ASV6"/>
<proteinExistence type="predicted"/>